<accession>A0A971S2E6</accession>
<evidence type="ECO:0000256" key="3">
    <source>
        <dbReference type="ARBA" id="ARBA00022989"/>
    </source>
</evidence>
<evidence type="ECO:0000313" key="8">
    <source>
        <dbReference type="Proteomes" id="UP000777265"/>
    </source>
</evidence>
<feature type="transmembrane region" description="Helical" evidence="6">
    <location>
        <begin position="271"/>
        <end position="291"/>
    </location>
</feature>
<keyword evidence="4 6" id="KW-0472">Membrane</keyword>
<evidence type="ECO:0000256" key="5">
    <source>
        <dbReference type="SAM" id="MobiDB-lite"/>
    </source>
</evidence>
<reference evidence="7" key="2">
    <citation type="submission" date="2020-01" db="EMBL/GenBank/DDBJ databases">
        <authorList>
            <person name="Campanaro S."/>
        </authorList>
    </citation>
    <scope>NUCLEOTIDE SEQUENCE</scope>
    <source>
        <strain evidence="7">AS06rmzACSIP_7</strain>
    </source>
</reference>
<keyword evidence="2 6" id="KW-0812">Transmembrane</keyword>
<dbReference type="GO" id="GO:0030255">
    <property type="term" value="P:protein secretion by the type IV secretion system"/>
    <property type="evidence" value="ECO:0007669"/>
    <property type="project" value="InterPro"/>
</dbReference>
<dbReference type="Proteomes" id="UP000777265">
    <property type="component" value="Unassembled WGS sequence"/>
</dbReference>
<keyword evidence="3 6" id="KW-1133">Transmembrane helix</keyword>
<feature type="transmembrane region" description="Helical" evidence="6">
    <location>
        <begin position="196"/>
        <end position="220"/>
    </location>
</feature>
<feature type="region of interest" description="Disordered" evidence="5">
    <location>
        <begin position="366"/>
        <end position="391"/>
    </location>
</feature>
<gene>
    <name evidence="7" type="primary">trbL</name>
    <name evidence="7" type="ORF">GXY80_15545</name>
</gene>
<evidence type="ECO:0000256" key="2">
    <source>
        <dbReference type="ARBA" id="ARBA00022692"/>
    </source>
</evidence>
<organism evidence="7 8">
    <name type="scientific">Syntrophorhabdus aromaticivorans</name>
    <dbReference type="NCBI Taxonomy" id="328301"/>
    <lineage>
        <taxon>Bacteria</taxon>
        <taxon>Pseudomonadati</taxon>
        <taxon>Thermodesulfobacteriota</taxon>
        <taxon>Syntrophorhabdia</taxon>
        <taxon>Syntrophorhabdales</taxon>
        <taxon>Syntrophorhabdaceae</taxon>
        <taxon>Syntrophorhabdus</taxon>
    </lineage>
</organism>
<sequence>MMTPDAGILTTLLRSFGDAFVNGLGFIHGDAKWLLGILMVIDLVLAVVLNLSDGDHMKTLVTKILKYGFFIWLVMDYRNLTNVVLNTFQAVGLKAGGGAISASLLTDPSEIATYGIWVTEPIFQFIDNLGTIDVLKNLHKIMFTGFTGLIIILCFFIIGIQIFITYLEFYLVATLALILLPFGVNRRTAFLGEKAIGAVLSFGIKLMVLAFIAAVAIPLVKTWSIPADPTNEQIFCLLLGSMALTFLAWHAPTMAAGLLSGHPTLTAGTAAGFGAAAAAATVGLGWAGASASRAGIHAGHRATMAAARGGGADIGNLPVRRHCGDYETRGSLRIQRGAQDIRPLRILLQFRQGDRRLDARRFRRLHHDHQRGRRGRKRRFRCHPAGPENGL</sequence>
<dbReference type="InterPro" id="IPR014150">
    <property type="entry name" value="Conjugal_tfr_TrbL"/>
</dbReference>
<dbReference type="GO" id="GO:0016020">
    <property type="term" value="C:membrane"/>
    <property type="evidence" value="ECO:0007669"/>
    <property type="project" value="UniProtKB-SubCell"/>
</dbReference>
<feature type="transmembrane region" description="Helical" evidence="6">
    <location>
        <begin position="167"/>
        <end position="184"/>
    </location>
</feature>
<evidence type="ECO:0000256" key="6">
    <source>
        <dbReference type="SAM" id="Phobius"/>
    </source>
</evidence>
<reference evidence="7" key="1">
    <citation type="journal article" date="2020" name="Biotechnol. Biofuels">
        <title>New insights from the biogas microbiome by comprehensive genome-resolved metagenomics of nearly 1600 species originating from multiple anaerobic digesters.</title>
        <authorList>
            <person name="Campanaro S."/>
            <person name="Treu L."/>
            <person name="Rodriguez-R L.M."/>
            <person name="Kovalovszki A."/>
            <person name="Ziels R.M."/>
            <person name="Maus I."/>
            <person name="Zhu X."/>
            <person name="Kougias P.G."/>
            <person name="Basile A."/>
            <person name="Luo G."/>
            <person name="Schluter A."/>
            <person name="Konstantinidis K.T."/>
            <person name="Angelidaki I."/>
        </authorList>
    </citation>
    <scope>NUCLEOTIDE SEQUENCE</scope>
    <source>
        <strain evidence="7">AS06rmzACSIP_7</strain>
    </source>
</reference>
<dbReference type="InterPro" id="IPR007688">
    <property type="entry name" value="Conjugal_tfr_TrbL/VirB6"/>
</dbReference>
<comment type="caution">
    <text evidence="7">The sequence shown here is derived from an EMBL/GenBank/DDBJ whole genome shotgun (WGS) entry which is preliminary data.</text>
</comment>
<protein>
    <submittedName>
        <fullName evidence="7">P-type conjugative transfer protein TrbL</fullName>
    </submittedName>
</protein>
<proteinExistence type="predicted"/>
<name>A0A971S2E6_9BACT</name>
<evidence type="ECO:0000313" key="7">
    <source>
        <dbReference type="EMBL" id="NLW36871.1"/>
    </source>
</evidence>
<dbReference type="EMBL" id="JAAYEE010000315">
    <property type="protein sequence ID" value="NLW36871.1"/>
    <property type="molecule type" value="Genomic_DNA"/>
</dbReference>
<evidence type="ECO:0000256" key="4">
    <source>
        <dbReference type="ARBA" id="ARBA00023136"/>
    </source>
</evidence>
<dbReference type="NCBIfam" id="TIGR02783">
    <property type="entry name" value="TrbL_P"/>
    <property type="match status" value="1"/>
</dbReference>
<evidence type="ECO:0000256" key="1">
    <source>
        <dbReference type="ARBA" id="ARBA00004141"/>
    </source>
</evidence>
<feature type="transmembrane region" description="Helical" evidence="6">
    <location>
        <begin position="33"/>
        <end position="52"/>
    </location>
</feature>
<feature type="compositionally biased region" description="Basic residues" evidence="5">
    <location>
        <begin position="366"/>
        <end position="382"/>
    </location>
</feature>
<comment type="subcellular location">
    <subcellularLocation>
        <location evidence="1">Membrane</location>
        <topology evidence="1">Multi-pass membrane protein</topology>
    </subcellularLocation>
</comment>
<feature type="transmembrane region" description="Helical" evidence="6">
    <location>
        <begin position="141"/>
        <end position="160"/>
    </location>
</feature>
<feature type="transmembrane region" description="Helical" evidence="6">
    <location>
        <begin position="232"/>
        <end position="251"/>
    </location>
</feature>
<dbReference type="AlphaFoldDB" id="A0A971S2E6"/>
<dbReference type="Pfam" id="PF04610">
    <property type="entry name" value="TrbL"/>
    <property type="match status" value="1"/>
</dbReference>